<dbReference type="Gene3D" id="3.30.300.20">
    <property type="match status" value="1"/>
</dbReference>
<dbReference type="NCBIfam" id="TIGR03562">
    <property type="entry name" value="osmo_induc_OsmC"/>
    <property type="match status" value="1"/>
</dbReference>
<reference evidence="1" key="1">
    <citation type="submission" date="2020-05" db="EMBL/GenBank/DDBJ databases">
        <authorList>
            <person name="Chiriac C."/>
            <person name="Salcher M."/>
            <person name="Ghai R."/>
            <person name="Kavagutti S V."/>
        </authorList>
    </citation>
    <scope>NUCLEOTIDE SEQUENCE</scope>
</reference>
<accession>A0A6J6GEY8</accession>
<dbReference type="InterPro" id="IPR003718">
    <property type="entry name" value="OsmC/Ohr_fam"/>
</dbReference>
<dbReference type="InterPro" id="IPR015946">
    <property type="entry name" value="KH_dom-like_a/b"/>
</dbReference>
<dbReference type="PANTHER" id="PTHR42830:SF1">
    <property type="entry name" value="OSMOTICALLY INDUCIBLE FAMILY PROTEIN"/>
    <property type="match status" value="1"/>
</dbReference>
<dbReference type="GO" id="GO:0004601">
    <property type="term" value="F:peroxidase activity"/>
    <property type="evidence" value="ECO:0007669"/>
    <property type="project" value="InterPro"/>
</dbReference>
<dbReference type="InterPro" id="IPR019904">
    <property type="entry name" value="Peroxiredoxin_OsmC"/>
</dbReference>
<dbReference type="InterPro" id="IPR052707">
    <property type="entry name" value="OsmC_Ohr_Peroxiredoxin"/>
</dbReference>
<proteinExistence type="predicted"/>
<dbReference type="GO" id="GO:0006979">
    <property type="term" value="P:response to oxidative stress"/>
    <property type="evidence" value="ECO:0007669"/>
    <property type="project" value="InterPro"/>
</dbReference>
<evidence type="ECO:0000313" key="1">
    <source>
        <dbReference type="EMBL" id="CAB4599757.1"/>
    </source>
</evidence>
<protein>
    <submittedName>
        <fullName evidence="1">Unannotated protein</fullName>
    </submittedName>
</protein>
<dbReference type="EMBL" id="CAEZUF010000134">
    <property type="protein sequence ID" value="CAB4599757.1"/>
    <property type="molecule type" value="Genomic_DNA"/>
</dbReference>
<dbReference type="InterPro" id="IPR036102">
    <property type="entry name" value="OsmC/Ohrsf"/>
</dbReference>
<dbReference type="SUPFAM" id="SSF82784">
    <property type="entry name" value="OsmC-like"/>
    <property type="match status" value="1"/>
</dbReference>
<organism evidence="1">
    <name type="scientific">freshwater metagenome</name>
    <dbReference type="NCBI Taxonomy" id="449393"/>
    <lineage>
        <taxon>unclassified sequences</taxon>
        <taxon>metagenomes</taxon>
        <taxon>ecological metagenomes</taxon>
    </lineage>
</organism>
<dbReference type="AlphaFoldDB" id="A0A6J6GEY8"/>
<dbReference type="PANTHER" id="PTHR42830">
    <property type="entry name" value="OSMOTICALLY INDUCIBLE FAMILY PROTEIN"/>
    <property type="match status" value="1"/>
</dbReference>
<name>A0A6J6GEY8_9ZZZZ</name>
<sequence>MAAIYIRDYDWSMSKHRGSAIWSGPVPTGKGSMKFGLGGPEVPYNLTARVEEEKGTNPEQLIAAAHAGCFSMALTSDLEDAGIDGNSVTIKTEATATLEGKADGFWITEIHLVCRGTVPGMSESDFKTYAENAKKTCPVSKLYASATITLDAALI</sequence>
<gene>
    <name evidence="1" type="ORF">UFOPK1791_01045</name>
</gene>
<dbReference type="Pfam" id="PF02566">
    <property type="entry name" value="OsmC"/>
    <property type="match status" value="1"/>
</dbReference>